<dbReference type="SUPFAM" id="SSF53067">
    <property type="entry name" value="Actin-like ATPase domain"/>
    <property type="match status" value="2"/>
</dbReference>
<dbReference type="AlphaFoldDB" id="A0A8X8KNV9"/>
<proteinExistence type="predicted"/>
<dbReference type="InterPro" id="IPR043129">
    <property type="entry name" value="ATPase_NBD"/>
</dbReference>
<feature type="domain" description="ATPase BadF/BadG/BcrA/BcrD type" evidence="1">
    <location>
        <begin position="5"/>
        <end position="241"/>
    </location>
</feature>
<evidence type="ECO:0000313" key="2">
    <source>
        <dbReference type="EMBL" id="NUB45425.1"/>
    </source>
</evidence>
<name>A0A8X8KNV9_9RHOB</name>
<dbReference type="Gene3D" id="3.30.420.40">
    <property type="match status" value="2"/>
</dbReference>
<dbReference type="EMBL" id="WHUT02000007">
    <property type="protein sequence ID" value="NUB45425.1"/>
    <property type="molecule type" value="Genomic_DNA"/>
</dbReference>
<reference evidence="2" key="1">
    <citation type="submission" date="2020-05" db="EMBL/GenBank/DDBJ databases">
        <title>Fertoebacter nigrum gen. nov., sp. nov., a new member of the family Rhodobacteraceae.</title>
        <authorList>
            <person name="Szuroczki S."/>
            <person name="Abbaszade G."/>
            <person name="Buni D."/>
            <person name="Schumann P."/>
            <person name="Toth E."/>
        </authorList>
    </citation>
    <scope>NUCLEOTIDE SEQUENCE</scope>
    <source>
        <strain evidence="2">RG-N-1a</strain>
    </source>
</reference>
<dbReference type="Proteomes" id="UP000484076">
    <property type="component" value="Unassembled WGS sequence"/>
</dbReference>
<comment type="caution">
    <text evidence="2">The sequence shown here is derived from an EMBL/GenBank/DDBJ whole genome shotgun (WGS) entry which is preliminary data.</text>
</comment>
<sequence>MALFLGIDGGGTGCRAVVAGATGPVLGRGTGGPANITSDPVAARASILAAAMQAVAAAGGADLGRIHAGLGLAGANAAGHDALDLPFARARIVTDAQTAVMGALGAGDGIVAAIGTGSVFAAQRGGVFRQIGGKGLVLGDEGSGAWLGRRLLAQVLRAADGFLAATPLVQAVLAEMGGEAGVISFAARATPADFAALAPRIIESGDPLAQTLLADGAREVAAALDLLDHDQTRQVVFLGGLGGIYAGLLAPEWQAVDPQGTALDGALMLARGLG</sequence>
<protein>
    <submittedName>
        <fullName evidence="2">ATPase</fullName>
    </submittedName>
</protein>
<dbReference type="CDD" id="cd24082">
    <property type="entry name" value="ASKHA_NBD_GspK-like"/>
    <property type="match status" value="1"/>
</dbReference>
<dbReference type="InterPro" id="IPR002731">
    <property type="entry name" value="ATPase_BadF"/>
</dbReference>
<accession>A0A8X8KNV9</accession>
<dbReference type="RefSeq" id="WP_152826925.1">
    <property type="nucleotide sequence ID" value="NZ_WHUT02000007.1"/>
</dbReference>
<gene>
    <name evidence="2" type="ORF">GEU84_013585</name>
</gene>
<dbReference type="PANTHER" id="PTHR43190:SF3">
    <property type="entry name" value="N-ACETYL-D-GLUCOSAMINE KINASE"/>
    <property type="match status" value="1"/>
</dbReference>
<dbReference type="Pfam" id="PF01869">
    <property type="entry name" value="BcrAD_BadFG"/>
    <property type="match status" value="1"/>
</dbReference>
<keyword evidence="3" id="KW-1185">Reference proteome</keyword>
<dbReference type="PANTHER" id="PTHR43190">
    <property type="entry name" value="N-ACETYL-D-GLUCOSAMINE KINASE"/>
    <property type="match status" value="1"/>
</dbReference>
<dbReference type="InterPro" id="IPR052519">
    <property type="entry name" value="Euk-type_GlcNAc_Kinase"/>
</dbReference>
<evidence type="ECO:0000313" key="3">
    <source>
        <dbReference type="Proteomes" id="UP000484076"/>
    </source>
</evidence>
<organism evidence="2 3">
    <name type="scientific">Fertoeibacter niger</name>
    <dbReference type="NCBI Taxonomy" id="2656921"/>
    <lineage>
        <taxon>Bacteria</taxon>
        <taxon>Pseudomonadati</taxon>
        <taxon>Pseudomonadota</taxon>
        <taxon>Alphaproteobacteria</taxon>
        <taxon>Rhodobacterales</taxon>
        <taxon>Paracoccaceae</taxon>
        <taxon>Fertoeibacter</taxon>
    </lineage>
</organism>
<evidence type="ECO:0000259" key="1">
    <source>
        <dbReference type="Pfam" id="PF01869"/>
    </source>
</evidence>